<feature type="non-terminal residue" evidence="3">
    <location>
        <position position="1"/>
    </location>
</feature>
<evidence type="ECO:0000259" key="2">
    <source>
        <dbReference type="Pfam" id="PF02801"/>
    </source>
</evidence>
<gene>
    <name evidence="3" type="ORF">S06H3_51975</name>
</gene>
<dbReference type="SUPFAM" id="SSF53901">
    <property type="entry name" value="Thiolase-like"/>
    <property type="match status" value="1"/>
</dbReference>
<dbReference type="PANTHER" id="PTHR11712:SF336">
    <property type="entry name" value="3-OXOACYL-[ACYL-CARRIER-PROTEIN] SYNTHASE, MITOCHONDRIAL"/>
    <property type="match status" value="1"/>
</dbReference>
<dbReference type="AlphaFoldDB" id="X1PNN1"/>
<feature type="domain" description="Beta-ketoacyl synthase C-terminal" evidence="2">
    <location>
        <begin position="22"/>
        <end position="73"/>
    </location>
</feature>
<accession>X1PNN1</accession>
<dbReference type="GO" id="GO:0006633">
    <property type="term" value="P:fatty acid biosynthetic process"/>
    <property type="evidence" value="ECO:0007669"/>
    <property type="project" value="TreeGrafter"/>
</dbReference>
<dbReference type="GO" id="GO:0004315">
    <property type="term" value="F:3-oxoacyl-[acyl-carrier-protein] synthase activity"/>
    <property type="evidence" value="ECO:0007669"/>
    <property type="project" value="TreeGrafter"/>
</dbReference>
<evidence type="ECO:0000256" key="1">
    <source>
        <dbReference type="ARBA" id="ARBA00022679"/>
    </source>
</evidence>
<proteinExistence type="predicted"/>
<evidence type="ECO:0000313" key="3">
    <source>
        <dbReference type="EMBL" id="GAI40635.1"/>
    </source>
</evidence>
<dbReference type="PANTHER" id="PTHR11712">
    <property type="entry name" value="POLYKETIDE SYNTHASE-RELATED"/>
    <property type="match status" value="1"/>
</dbReference>
<dbReference type="EMBL" id="BARV01033022">
    <property type="protein sequence ID" value="GAI40635.1"/>
    <property type="molecule type" value="Genomic_DNA"/>
</dbReference>
<organism evidence="3">
    <name type="scientific">marine sediment metagenome</name>
    <dbReference type="NCBI Taxonomy" id="412755"/>
    <lineage>
        <taxon>unclassified sequences</taxon>
        <taxon>metagenomes</taxon>
        <taxon>ecological metagenomes</taxon>
    </lineage>
</organism>
<dbReference type="InterPro" id="IPR016039">
    <property type="entry name" value="Thiolase-like"/>
</dbReference>
<dbReference type="InterPro" id="IPR000794">
    <property type="entry name" value="Beta-ketoacyl_synthase"/>
</dbReference>
<name>X1PNN1_9ZZZZ</name>
<protein>
    <recommendedName>
        <fullName evidence="2">Beta-ketoacyl synthase C-terminal domain-containing protein</fullName>
    </recommendedName>
</protein>
<sequence>EGAGILVLEEYEHARARGANTYAELLGYSATDDGYHITAPLPDGAGAAKAMELALADAGVEAEKIDYINAHRPPTRARLAILEP</sequence>
<dbReference type="InterPro" id="IPR014031">
    <property type="entry name" value="Ketoacyl_synth_C"/>
</dbReference>
<dbReference type="Pfam" id="PF02801">
    <property type="entry name" value="Ketoacyl-synt_C"/>
    <property type="match status" value="1"/>
</dbReference>
<reference evidence="3" key="1">
    <citation type="journal article" date="2014" name="Front. Microbiol.">
        <title>High frequency of phylogenetically diverse reductive dehalogenase-homologous genes in deep subseafloor sedimentary metagenomes.</title>
        <authorList>
            <person name="Kawai M."/>
            <person name="Futagami T."/>
            <person name="Toyoda A."/>
            <person name="Takaki Y."/>
            <person name="Nishi S."/>
            <person name="Hori S."/>
            <person name="Arai W."/>
            <person name="Tsubouchi T."/>
            <person name="Morono Y."/>
            <person name="Uchiyama I."/>
            <person name="Ito T."/>
            <person name="Fujiyama A."/>
            <person name="Inagaki F."/>
            <person name="Takami H."/>
        </authorList>
    </citation>
    <scope>NUCLEOTIDE SEQUENCE</scope>
    <source>
        <strain evidence="3">Expedition CK06-06</strain>
    </source>
</reference>
<dbReference type="Gene3D" id="3.40.47.10">
    <property type="match status" value="1"/>
</dbReference>
<comment type="caution">
    <text evidence="3">The sequence shown here is derived from an EMBL/GenBank/DDBJ whole genome shotgun (WGS) entry which is preliminary data.</text>
</comment>
<keyword evidence="1" id="KW-0808">Transferase</keyword>